<dbReference type="PANTHER" id="PTHR43102:SF2">
    <property type="entry name" value="GAF DOMAIN-CONTAINING PROTEIN"/>
    <property type="match status" value="1"/>
</dbReference>
<dbReference type="PANTHER" id="PTHR43102">
    <property type="entry name" value="SLR1143 PROTEIN"/>
    <property type="match status" value="1"/>
</dbReference>
<accession>A0A6G0WNA4</accession>
<keyword evidence="3" id="KW-0862">Zinc</keyword>
<organism evidence="7 8">
    <name type="scientific">Aphanomyces euteiches</name>
    <dbReference type="NCBI Taxonomy" id="100861"/>
    <lineage>
        <taxon>Eukaryota</taxon>
        <taxon>Sar</taxon>
        <taxon>Stramenopiles</taxon>
        <taxon>Oomycota</taxon>
        <taxon>Saprolegniomycetes</taxon>
        <taxon>Saprolegniales</taxon>
        <taxon>Verrucalvaceae</taxon>
        <taxon>Aphanomyces</taxon>
    </lineage>
</organism>
<evidence type="ECO:0000259" key="6">
    <source>
        <dbReference type="PROSITE" id="PS50178"/>
    </source>
</evidence>
<keyword evidence="2 4" id="KW-0863">Zinc-finger</keyword>
<sequence length="665" mass="71941">MDGPETTSAALSSGGSTAAPLMTRFELAREEEAELHDHIRSKVQDLFAATSELSPTSSWKPTKSPSILECLTPSRYSVRSSATIRASPSIVLQLLDGGTSIANYRTALRSMYQHTFADTNILFHHQRNAHESLAVQWTAFRCHNPLLRDVDLCCAEYIHATSDAAVPLGNQEDAAMDPRHCVGYKVCSSIESKRCPSLVESHQLDRISCPLAGFVLFPTEVLDVTKVVFTISVATMSPTRDQALRRLLLFLAAALPRLQQTLDAIHLSPTSSLSLTHPRPKAKEDDEPTTESPMACQTCARLFSHRRRRQECRLCGLVLCHLCAVVQDTSLPSVGQTRMRLCSSCAEQTRPPPPPPRARILPTSPPSQPQRSTTSLSEEQHGRPRSHAAAKLQLDLDLVHQAAAAPSPAASATDSPARGSATAASLSPAFPSPLAKQSRFMKPGAGFAMRHPSSPVLPSPSKRTAIPMQAVLQSPLRKKTSASLPPVTSLLNLCERASQLYATKFAGLVVTSNDRVEHLLYVRGSGKLLPAPVQLGICQPVLSAQGALAVGNVLQDQPPSSVAIDWAKLPIVMGPQKARFYVGVPLVSSSGLRRDPLGAVCVFDATPREVATADALESLAALAVTSFFERDAETKRTQHQQRHRHHPPRLDSPSLMSSNQDSVQV</sequence>
<dbReference type="InterPro" id="IPR011011">
    <property type="entry name" value="Znf_FYVE_PHD"/>
</dbReference>
<dbReference type="EMBL" id="VJMJ01000172">
    <property type="protein sequence ID" value="KAF0728831.1"/>
    <property type="molecule type" value="Genomic_DNA"/>
</dbReference>
<dbReference type="Gene3D" id="3.30.40.10">
    <property type="entry name" value="Zinc/RING finger domain, C3HC4 (zinc finger)"/>
    <property type="match status" value="1"/>
</dbReference>
<dbReference type="InterPro" id="IPR017455">
    <property type="entry name" value="Znf_FYVE-rel"/>
</dbReference>
<evidence type="ECO:0000256" key="4">
    <source>
        <dbReference type="PROSITE-ProRule" id="PRU00091"/>
    </source>
</evidence>
<reference evidence="7 8" key="1">
    <citation type="submission" date="2019-07" db="EMBL/GenBank/DDBJ databases">
        <title>Genomics analysis of Aphanomyces spp. identifies a new class of oomycete effector associated with host adaptation.</title>
        <authorList>
            <person name="Gaulin E."/>
        </authorList>
    </citation>
    <scope>NUCLEOTIDE SEQUENCE [LARGE SCALE GENOMIC DNA]</scope>
    <source>
        <strain evidence="7 8">ATCC 201684</strain>
    </source>
</reference>
<evidence type="ECO:0000313" key="8">
    <source>
        <dbReference type="Proteomes" id="UP000481153"/>
    </source>
</evidence>
<keyword evidence="1" id="KW-0479">Metal-binding</keyword>
<dbReference type="SUPFAM" id="SSF57903">
    <property type="entry name" value="FYVE/PHD zinc finger"/>
    <property type="match status" value="1"/>
</dbReference>
<feature type="region of interest" description="Disordered" evidence="5">
    <location>
        <begin position="270"/>
        <end position="292"/>
    </location>
</feature>
<feature type="region of interest" description="Disordered" evidence="5">
    <location>
        <begin position="632"/>
        <end position="665"/>
    </location>
</feature>
<evidence type="ECO:0000256" key="2">
    <source>
        <dbReference type="ARBA" id="ARBA00022771"/>
    </source>
</evidence>
<feature type="compositionally biased region" description="Polar residues" evidence="5">
    <location>
        <begin position="654"/>
        <end position="665"/>
    </location>
</feature>
<gene>
    <name evidence="7" type="ORF">Ae201684_013401</name>
</gene>
<dbReference type="SUPFAM" id="SSF55781">
    <property type="entry name" value="GAF domain-like"/>
    <property type="match status" value="1"/>
</dbReference>
<evidence type="ECO:0000256" key="1">
    <source>
        <dbReference type="ARBA" id="ARBA00022723"/>
    </source>
</evidence>
<evidence type="ECO:0000256" key="3">
    <source>
        <dbReference type="ARBA" id="ARBA00022833"/>
    </source>
</evidence>
<evidence type="ECO:0000256" key="5">
    <source>
        <dbReference type="SAM" id="MobiDB-lite"/>
    </source>
</evidence>
<feature type="compositionally biased region" description="Pro residues" evidence="5">
    <location>
        <begin position="350"/>
        <end position="368"/>
    </location>
</feature>
<feature type="domain" description="FYVE-type" evidence="6">
    <location>
        <begin position="290"/>
        <end position="350"/>
    </location>
</feature>
<feature type="region of interest" description="Disordered" evidence="5">
    <location>
        <begin position="405"/>
        <end position="437"/>
    </location>
</feature>
<dbReference type="VEuPathDB" id="FungiDB:AeMF1_000477"/>
<dbReference type="GO" id="GO:0008270">
    <property type="term" value="F:zinc ion binding"/>
    <property type="evidence" value="ECO:0007669"/>
    <property type="project" value="UniProtKB-KW"/>
</dbReference>
<feature type="compositionally biased region" description="Basic residues" evidence="5">
    <location>
        <begin position="637"/>
        <end position="647"/>
    </location>
</feature>
<name>A0A6G0WNA4_9STRA</name>
<dbReference type="Pfam" id="PF01363">
    <property type="entry name" value="FYVE"/>
    <property type="match status" value="1"/>
</dbReference>
<feature type="compositionally biased region" description="Low complexity" evidence="5">
    <location>
        <begin position="405"/>
        <end position="417"/>
    </location>
</feature>
<dbReference type="Proteomes" id="UP000481153">
    <property type="component" value="Unassembled WGS sequence"/>
</dbReference>
<dbReference type="PROSITE" id="PS50178">
    <property type="entry name" value="ZF_FYVE"/>
    <property type="match status" value="1"/>
</dbReference>
<comment type="caution">
    <text evidence="7">The sequence shown here is derived from an EMBL/GenBank/DDBJ whole genome shotgun (WGS) entry which is preliminary data.</text>
</comment>
<dbReference type="InterPro" id="IPR000306">
    <property type="entry name" value="Znf_FYVE"/>
</dbReference>
<keyword evidence="8" id="KW-1185">Reference proteome</keyword>
<dbReference type="InterPro" id="IPR013083">
    <property type="entry name" value="Znf_RING/FYVE/PHD"/>
</dbReference>
<protein>
    <recommendedName>
        <fullName evidence="6">FYVE-type domain-containing protein</fullName>
    </recommendedName>
</protein>
<feature type="region of interest" description="Disordered" evidence="5">
    <location>
        <begin position="345"/>
        <end position="388"/>
    </location>
</feature>
<proteinExistence type="predicted"/>
<evidence type="ECO:0000313" key="7">
    <source>
        <dbReference type="EMBL" id="KAF0728831.1"/>
    </source>
</evidence>
<dbReference type="AlphaFoldDB" id="A0A6G0WNA4"/>